<evidence type="ECO:0000256" key="1">
    <source>
        <dbReference type="SAM" id="Phobius"/>
    </source>
</evidence>
<dbReference type="AlphaFoldDB" id="A0A433QLI8"/>
<feature type="transmembrane region" description="Helical" evidence="1">
    <location>
        <begin position="118"/>
        <end position="140"/>
    </location>
</feature>
<dbReference type="EMBL" id="RBNJ01003695">
    <property type="protein sequence ID" value="RUS30628.1"/>
    <property type="molecule type" value="Genomic_DNA"/>
</dbReference>
<feature type="transmembrane region" description="Helical" evidence="1">
    <location>
        <begin position="50"/>
        <end position="72"/>
    </location>
</feature>
<reference evidence="2 3" key="1">
    <citation type="journal article" date="2018" name="New Phytol.">
        <title>Phylogenomics of Endogonaceae and evolution of mycorrhizas within Mucoromycota.</title>
        <authorList>
            <person name="Chang Y."/>
            <person name="Desiro A."/>
            <person name="Na H."/>
            <person name="Sandor L."/>
            <person name="Lipzen A."/>
            <person name="Clum A."/>
            <person name="Barry K."/>
            <person name="Grigoriev I.V."/>
            <person name="Martin F.M."/>
            <person name="Stajich J.E."/>
            <person name="Smith M.E."/>
            <person name="Bonito G."/>
            <person name="Spatafora J.W."/>
        </authorList>
    </citation>
    <scope>NUCLEOTIDE SEQUENCE [LARGE SCALE GENOMIC DNA]</scope>
    <source>
        <strain evidence="2 3">AD002</strain>
    </source>
</reference>
<accession>A0A433QLI8</accession>
<gene>
    <name evidence="2" type="ORF">BC938DRAFT_479150</name>
</gene>
<keyword evidence="1" id="KW-0812">Transmembrane</keyword>
<evidence type="ECO:0000313" key="3">
    <source>
        <dbReference type="Proteomes" id="UP000274822"/>
    </source>
</evidence>
<sequence>MPTSSHYVRSRLQHPVALSIAPDKARHCNYLKSHLEDYEDVVVAFWNDVLLFRSPGAAAAVYGGVGAVFWLGNAGGWPFSPLTLYVADLIAFLSPPVSFISFTCHINRHGHVDTFRRVIAHSNLPLVSVLALGFASYTVVTEAVLPLETKEWLDQTVDEYERYVSIMLTSRHLRKQSEKLIRISSSGSSNIYHRRSHRHQRLPLRSSSMPPPQSLDAIIDILADMSVSVVRSWEMMRALKARYPGLYVPATCCMAAQVSVLGTKVPGYVIVGMLVNTANRITSSSTTCTIPSTFPTLPTTITSYTSPQIIAASNQDDTDLQMTDLLNLAPGSSSTMVESFALETDLDAERDAEPEAVMIQTKSVEDELEYQDCAADAVIQKGSTNALDTEYKADEKVEQPALEVDNQVLSETVMESPNGTQSVEATIEAEVINESLGENSDFQLARSPLAGNLSVENLECNKNVLATETEITTPILSAAVGDMDIDNESYNKMIMGDGLKDDQEHNHSEQQEAIEHAAYQQSEEVNQHVQVEEDLPAEDEDDYDSDWEKDFTLPSPSASLPSSVSSANGIASLATLVRSPTSSSFGFVRSVGRKLGVGRMKGEQHSSEDANDGSSIHVDVEEGEPLYEDETSIAGLAVTNSPGSVISTSHLLRGEMERFYE</sequence>
<comment type="caution">
    <text evidence="2">The sequence shown here is derived from an EMBL/GenBank/DDBJ whole genome shotgun (WGS) entry which is preliminary data.</text>
</comment>
<keyword evidence="1" id="KW-1133">Transmembrane helix</keyword>
<keyword evidence="1" id="KW-0472">Membrane</keyword>
<organism evidence="2 3">
    <name type="scientific">Jimgerdemannia flammicorona</name>
    <dbReference type="NCBI Taxonomy" id="994334"/>
    <lineage>
        <taxon>Eukaryota</taxon>
        <taxon>Fungi</taxon>
        <taxon>Fungi incertae sedis</taxon>
        <taxon>Mucoromycota</taxon>
        <taxon>Mucoromycotina</taxon>
        <taxon>Endogonomycetes</taxon>
        <taxon>Endogonales</taxon>
        <taxon>Endogonaceae</taxon>
        <taxon>Jimgerdemannia</taxon>
    </lineage>
</organism>
<protein>
    <submittedName>
        <fullName evidence="2">Uncharacterized protein</fullName>
    </submittedName>
</protein>
<evidence type="ECO:0000313" key="2">
    <source>
        <dbReference type="EMBL" id="RUS30628.1"/>
    </source>
</evidence>
<dbReference type="Proteomes" id="UP000274822">
    <property type="component" value="Unassembled WGS sequence"/>
</dbReference>
<name>A0A433QLI8_9FUNG</name>
<feature type="transmembrane region" description="Helical" evidence="1">
    <location>
        <begin position="84"/>
        <end position="106"/>
    </location>
</feature>
<keyword evidence="3" id="KW-1185">Reference proteome</keyword>
<proteinExistence type="predicted"/>